<dbReference type="Gene3D" id="3.50.30.10">
    <property type="entry name" value="Phosphohistidine domain"/>
    <property type="match status" value="1"/>
</dbReference>
<reference evidence="3 4" key="1">
    <citation type="submission" date="2018-03" db="EMBL/GenBank/DDBJ databases">
        <title>Draft Genome Sequences of the Obligatory Marine Myxobacteria Enhygromyxa salina SWB005.</title>
        <authorList>
            <person name="Poehlein A."/>
            <person name="Moghaddam J.A."/>
            <person name="Harms H."/>
            <person name="Alanjari M."/>
            <person name="Koenig G.M."/>
            <person name="Daniel R."/>
            <person name="Schaeberle T.F."/>
        </authorList>
    </citation>
    <scope>NUCLEOTIDE SEQUENCE [LARGE SCALE GENOMIC DNA]</scope>
    <source>
        <strain evidence="3 4">SWB005</strain>
    </source>
</reference>
<dbReference type="Proteomes" id="UP000237968">
    <property type="component" value="Unassembled WGS sequence"/>
</dbReference>
<dbReference type="GO" id="GO:0005524">
    <property type="term" value="F:ATP binding"/>
    <property type="evidence" value="ECO:0007669"/>
    <property type="project" value="InterPro"/>
</dbReference>
<dbReference type="InterPro" id="IPR008279">
    <property type="entry name" value="PEP-util_enz_mobile_dom"/>
</dbReference>
<dbReference type="GO" id="GO:0016301">
    <property type="term" value="F:kinase activity"/>
    <property type="evidence" value="ECO:0007669"/>
    <property type="project" value="InterPro"/>
</dbReference>
<dbReference type="EMBL" id="PVNK01000160">
    <property type="protein sequence ID" value="PRP97396.1"/>
    <property type="molecule type" value="Genomic_DNA"/>
</dbReference>
<feature type="domain" description="PEP-utilising enzyme mobile" evidence="1">
    <location>
        <begin position="671"/>
        <end position="740"/>
    </location>
</feature>
<dbReference type="InterPro" id="IPR013815">
    <property type="entry name" value="ATP_grasp_subdomain_1"/>
</dbReference>
<feature type="domain" description="Pyruvate phosphate dikinase AMP/ATP-binding" evidence="2">
    <location>
        <begin position="70"/>
        <end position="201"/>
    </location>
</feature>
<dbReference type="Gene3D" id="3.30.470.20">
    <property type="entry name" value="ATP-grasp fold, B domain"/>
    <property type="match status" value="1"/>
</dbReference>
<dbReference type="SUPFAM" id="SSF56059">
    <property type="entry name" value="Glutathione synthetase ATP-binding domain-like"/>
    <property type="match status" value="1"/>
</dbReference>
<organism evidence="3 4">
    <name type="scientific">Enhygromyxa salina</name>
    <dbReference type="NCBI Taxonomy" id="215803"/>
    <lineage>
        <taxon>Bacteria</taxon>
        <taxon>Pseudomonadati</taxon>
        <taxon>Myxococcota</taxon>
        <taxon>Polyangia</taxon>
        <taxon>Nannocystales</taxon>
        <taxon>Nannocystaceae</taxon>
        <taxon>Enhygromyxa</taxon>
    </lineage>
</organism>
<dbReference type="Pfam" id="PF00391">
    <property type="entry name" value="PEP-utilizers"/>
    <property type="match status" value="1"/>
</dbReference>
<dbReference type="OrthoDB" id="9760711at2"/>
<dbReference type="RefSeq" id="WP_106392809.1">
    <property type="nucleotide sequence ID" value="NZ_PVNK01000160.1"/>
</dbReference>
<name>A0A2S9XX04_9BACT</name>
<sequence length="747" mass="79912">MDLEFDVVMCDLIVSLDDPRCRAPARVGRKAATLARLRGAGLEVPEGFVCTVDARPTGAKSAGGDGLPAELLTAIAKLDEGPWAVRSSAVEEDGDASFAGLYASELEVHGPTAVAAAIERCWRGAGAAIEAYREGLGRPPDSRLAILVQRQIDARAAGVAASVDPGSGAAGVRVSAVLGLGAELLAGTINGEDWRVEGERAECRGEPEVLTPARARAVAALLVRVEAALGLTGSVQIEWALDDDTLYLLQARPLTSAPKPPAWAAPRPGAWARHLRLGEWLGAPLTPLAATWLIPGLERGAADFRLRWVGLPSPEPTSVLVNGWYYTTVDTVPSDLRGTLMMIGRLLVHLVRDPRRASIIFAGRPSDPGSRACRQAWVKEFVPRRDRLLRDAEGDDEHGHRALARLEALVEVSAFGFGLLSGICNAAWKAELLLVEFVRAQVEGLNPRTLLLGIEVPTFEDHAVFSLDWGEPSVAERGLTPPVTAVAERVAAATKLRDDARERVSASLSPRARARFDALLLRAEQLARARSRAVQEVTRAWPCMRRILLTFGTKLVGEGWIERNDDVFFLEHRELEALVKSGDVDPTIKVQIAARRRARSHQARLSPPLYLGDGELPVPFKRALEIAEILRQPATGGEQGDIWHCLPASPGRAAGRAHILNDPSDLANLGAGEVLITSVLTPAWVPLSAHAAAVVVATGNHLSHASVLARELALPCVVGARDCVAELCTGDHVEVDGGSGTVVRIVE</sequence>
<accession>A0A2S9XX04</accession>
<proteinExistence type="predicted"/>
<evidence type="ECO:0000313" key="3">
    <source>
        <dbReference type="EMBL" id="PRP97396.1"/>
    </source>
</evidence>
<dbReference type="Pfam" id="PF01326">
    <property type="entry name" value="PPDK_N"/>
    <property type="match status" value="1"/>
</dbReference>
<dbReference type="InterPro" id="IPR051549">
    <property type="entry name" value="PEP_Utilizing_Enz"/>
</dbReference>
<dbReference type="InterPro" id="IPR002192">
    <property type="entry name" value="PPDK_AMP/ATP-bd"/>
</dbReference>
<keyword evidence="4" id="KW-1185">Reference proteome</keyword>
<evidence type="ECO:0000313" key="4">
    <source>
        <dbReference type="Proteomes" id="UP000237968"/>
    </source>
</evidence>
<dbReference type="PANTHER" id="PTHR43615">
    <property type="entry name" value="PHOSPHOENOLPYRUVATE SYNTHASE-RELATED"/>
    <property type="match status" value="1"/>
</dbReference>
<protein>
    <submittedName>
        <fullName evidence="3">Chondramide synthase cmdD</fullName>
    </submittedName>
</protein>
<dbReference type="Gene3D" id="3.30.1490.20">
    <property type="entry name" value="ATP-grasp fold, A domain"/>
    <property type="match status" value="2"/>
</dbReference>
<evidence type="ECO:0000259" key="2">
    <source>
        <dbReference type="Pfam" id="PF01326"/>
    </source>
</evidence>
<dbReference type="PANTHER" id="PTHR43615:SF1">
    <property type="entry name" value="PPDK_N DOMAIN-CONTAINING PROTEIN"/>
    <property type="match status" value="1"/>
</dbReference>
<evidence type="ECO:0000259" key="1">
    <source>
        <dbReference type="Pfam" id="PF00391"/>
    </source>
</evidence>
<comment type="caution">
    <text evidence="3">The sequence shown here is derived from an EMBL/GenBank/DDBJ whole genome shotgun (WGS) entry which is preliminary data.</text>
</comment>
<gene>
    <name evidence="3" type="primary">cmdD</name>
    <name evidence="3" type="ORF">ENSA5_34600</name>
</gene>
<dbReference type="AlphaFoldDB" id="A0A2S9XX04"/>
<dbReference type="InterPro" id="IPR036637">
    <property type="entry name" value="Phosphohistidine_dom_sf"/>
</dbReference>
<dbReference type="SUPFAM" id="SSF52009">
    <property type="entry name" value="Phosphohistidine domain"/>
    <property type="match status" value="1"/>
</dbReference>